<feature type="transmembrane region" description="Helical" evidence="1">
    <location>
        <begin position="447"/>
        <end position="469"/>
    </location>
</feature>
<protein>
    <submittedName>
        <fullName evidence="2">Uncharacterized protein</fullName>
    </submittedName>
</protein>
<feature type="transmembrane region" description="Helical" evidence="1">
    <location>
        <begin position="214"/>
        <end position="233"/>
    </location>
</feature>
<evidence type="ECO:0000256" key="1">
    <source>
        <dbReference type="SAM" id="Phobius"/>
    </source>
</evidence>
<name>A0AAD8VBS3_9PEZI</name>
<accession>A0AAD8VBS3</accession>
<feature type="transmembrane region" description="Helical" evidence="1">
    <location>
        <begin position="553"/>
        <end position="570"/>
    </location>
</feature>
<feature type="transmembrane region" description="Helical" evidence="1">
    <location>
        <begin position="576"/>
        <end position="593"/>
    </location>
</feature>
<dbReference type="Proteomes" id="UP001230504">
    <property type="component" value="Unassembled WGS sequence"/>
</dbReference>
<keyword evidence="1" id="KW-0812">Transmembrane</keyword>
<feature type="transmembrane region" description="Helical" evidence="1">
    <location>
        <begin position="600"/>
        <end position="619"/>
    </location>
</feature>
<dbReference type="GeneID" id="85440715"/>
<reference evidence="2" key="1">
    <citation type="submission" date="2021-06" db="EMBL/GenBank/DDBJ databases">
        <title>Comparative genomics, transcriptomics and evolutionary studies reveal genomic signatures of adaptation to plant cell wall in hemibiotrophic fungi.</title>
        <authorList>
            <consortium name="DOE Joint Genome Institute"/>
            <person name="Baroncelli R."/>
            <person name="Diaz J.F."/>
            <person name="Benocci T."/>
            <person name="Peng M."/>
            <person name="Battaglia E."/>
            <person name="Haridas S."/>
            <person name="Andreopoulos W."/>
            <person name="Labutti K."/>
            <person name="Pangilinan J."/>
            <person name="Floch G.L."/>
            <person name="Makela M.R."/>
            <person name="Henrissat B."/>
            <person name="Grigoriev I.V."/>
            <person name="Crouch J.A."/>
            <person name="De Vries R.P."/>
            <person name="Sukno S.A."/>
            <person name="Thon M.R."/>
        </authorList>
    </citation>
    <scope>NUCLEOTIDE SEQUENCE</scope>
    <source>
        <strain evidence="2">CBS 125086</strain>
    </source>
</reference>
<evidence type="ECO:0000313" key="2">
    <source>
        <dbReference type="EMBL" id="KAK1599373.1"/>
    </source>
</evidence>
<dbReference type="RefSeq" id="XP_060419962.1">
    <property type="nucleotide sequence ID" value="XM_060556475.1"/>
</dbReference>
<dbReference type="EMBL" id="JAHLJV010000002">
    <property type="protein sequence ID" value="KAK1599373.1"/>
    <property type="molecule type" value="Genomic_DNA"/>
</dbReference>
<comment type="caution">
    <text evidence="2">The sequence shown here is derived from an EMBL/GenBank/DDBJ whole genome shotgun (WGS) entry which is preliminary data.</text>
</comment>
<keyword evidence="3" id="KW-1185">Reference proteome</keyword>
<keyword evidence="1" id="KW-1133">Transmembrane helix</keyword>
<keyword evidence="1" id="KW-0472">Membrane</keyword>
<dbReference type="AlphaFoldDB" id="A0AAD8VBS3"/>
<proteinExistence type="predicted"/>
<sequence>MGSSEAMGAETPSTRSFAPLLVLEGRSPRKSPNLQFKLAKLRQRMWDKRQWKKAATAAWKDVGAIDWFATLTSMFALGWITALILLALFLGALSMRRWPEACQPDGSFDVFLNPYNLWSASGFFQITLGWGRMSFADAKAIDVAWDVVFGRGGQALLASISWRAFADYTSVSMQARPVTYQTFQTIFLQDQPGIWSTFYLARDFARSRGLQSRVMMTIMVFVAVFIMLFPTLGSAMTGYSANNAAYIIGYDGSLKPFSDFKIAAFIIHEAHRINMTGDVVLTYPSLQDSTIYNRDYNNGASLSYSYRCIDDGSTRLGYGRSSQEGTPAVPVGERCSMHRNVSDYVQKYGFYGLEDKESTWMGQSLPAPVLNISATWLLPSAAIYGWNWTDPRTGQQPFRDGNRASYAIGNETYLLSYMKANGSCQPMRDRESSADSVRESYEWGFSYLQLFILTVLLLAWTLCLAYMWIKARLTMRMRRRYDVPKEYKGVLELSKAIRKQLQESDPDDLSHEQLREEIKKRLRGGRIELDRVDAPGTYNLWRGTWTYCKDEKWWLFAILGMLGPCMALTLRYNSFGWWMLVPILTAMLAMLVGRSIESRCVLVLVGASLGTIIFLGVWYG</sequence>
<gene>
    <name evidence="2" type="ORF">LY79DRAFT_534887</name>
</gene>
<evidence type="ECO:0000313" key="3">
    <source>
        <dbReference type="Proteomes" id="UP001230504"/>
    </source>
</evidence>
<organism evidence="2 3">
    <name type="scientific">Colletotrichum navitas</name>
    <dbReference type="NCBI Taxonomy" id="681940"/>
    <lineage>
        <taxon>Eukaryota</taxon>
        <taxon>Fungi</taxon>
        <taxon>Dikarya</taxon>
        <taxon>Ascomycota</taxon>
        <taxon>Pezizomycotina</taxon>
        <taxon>Sordariomycetes</taxon>
        <taxon>Hypocreomycetidae</taxon>
        <taxon>Glomerellales</taxon>
        <taxon>Glomerellaceae</taxon>
        <taxon>Colletotrichum</taxon>
        <taxon>Colletotrichum graminicola species complex</taxon>
    </lineage>
</organism>
<feature type="transmembrane region" description="Helical" evidence="1">
    <location>
        <begin position="67"/>
        <end position="90"/>
    </location>
</feature>